<evidence type="ECO:0000313" key="8">
    <source>
        <dbReference type="Proteomes" id="UP000435112"/>
    </source>
</evidence>
<dbReference type="Proteomes" id="UP000434957">
    <property type="component" value="Unassembled WGS sequence"/>
</dbReference>
<evidence type="ECO:0000313" key="6">
    <source>
        <dbReference type="EMBL" id="KAE9317795.1"/>
    </source>
</evidence>
<evidence type="ECO:0000256" key="2">
    <source>
        <dbReference type="ARBA" id="ARBA00022692"/>
    </source>
</evidence>
<evidence type="ECO:0000256" key="1">
    <source>
        <dbReference type="ARBA" id="ARBA00004141"/>
    </source>
</evidence>
<evidence type="ECO:0000313" key="7">
    <source>
        <dbReference type="Proteomes" id="UP000434957"/>
    </source>
</evidence>
<sequence length="69" mass="7805">MNTGYAIARRLPGSSHLHVRRRLGSKVFTTRSYYFWISLVADSLGGVRGADLYRVLVEVHHPQPQSPLL</sequence>
<dbReference type="GO" id="GO:0016020">
    <property type="term" value="C:membrane"/>
    <property type="evidence" value="ECO:0007669"/>
    <property type="project" value="UniProtKB-SubCell"/>
</dbReference>
<name>A0A6A3KWR7_9STRA</name>
<reference evidence="5 8" key="1">
    <citation type="submission" date="2018-09" db="EMBL/GenBank/DDBJ databases">
        <title>Genomic investigation of the strawberry pathogen Phytophthora fragariae indicates pathogenicity is determined by transcriptional variation in three key races.</title>
        <authorList>
            <person name="Adams T.M."/>
            <person name="Armitage A.D."/>
            <person name="Sobczyk M.K."/>
            <person name="Bates H.J."/>
            <person name="Dunwell J.M."/>
            <person name="Nellist C.F."/>
            <person name="Harrison R.J."/>
        </authorList>
    </citation>
    <scope>NUCLEOTIDE SEQUENCE [LARGE SCALE GENOMIC DNA]</scope>
    <source>
        <strain evidence="5 8">SCRP324</strain>
        <strain evidence="6 7">SCRP333</strain>
    </source>
</reference>
<keyword evidence="7" id="KW-1185">Reference proteome</keyword>
<evidence type="ECO:0000256" key="4">
    <source>
        <dbReference type="ARBA" id="ARBA00023136"/>
    </source>
</evidence>
<accession>A0A6A3KWR7</accession>
<protein>
    <submittedName>
        <fullName evidence="5">Uncharacterized protein</fullName>
    </submittedName>
</protein>
<gene>
    <name evidence="5" type="ORF">PR002_g16049</name>
    <name evidence="6" type="ORF">PR003_g18389</name>
</gene>
<keyword evidence="3" id="KW-1133">Transmembrane helix</keyword>
<dbReference type="EMBL" id="QXFT01001470">
    <property type="protein sequence ID" value="KAE9317795.1"/>
    <property type="molecule type" value="Genomic_DNA"/>
</dbReference>
<organism evidence="5 8">
    <name type="scientific">Phytophthora rubi</name>
    <dbReference type="NCBI Taxonomy" id="129364"/>
    <lineage>
        <taxon>Eukaryota</taxon>
        <taxon>Sar</taxon>
        <taxon>Stramenopiles</taxon>
        <taxon>Oomycota</taxon>
        <taxon>Peronosporomycetes</taxon>
        <taxon>Peronosporales</taxon>
        <taxon>Peronosporaceae</taxon>
        <taxon>Phytophthora</taxon>
    </lineage>
</organism>
<keyword evidence="2" id="KW-0812">Transmembrane</keyword>
<dbReference type="InterPro" id="IPR023271">
    <property type="entry name" value="Aquaporin-like"/>
</dbReference>
<dbReference type="AlphaFoldDB" id="A0A6A3KWR7"/>
<proteinExistence type="predicted"/>
<dbReference type="SUPFAM" id="SSF81338">
    <property type="entry name" value="Aquaporin-like"/>
    <property type="match status" value="1"/>
</dbReference>
<dbReference type="EMBL" id="QXFU01001204">
    <property type="protein sequence ID" value="KAE9007944.1"/>
    <property type="molecule type" value="Genomic_DNA"/>
</dbReference>
<comment type="caution">
    <text evidence="5">The sequence shown here is derived from an EMBL/GenBank/DDBJ whole genome shotgun (WGS) entry which is preliminary data.</text>
</comment>
<evidence type="ECO:0000256" key="3">
    <source>
        <dbReference type="ARBA" id="ARBA00022989"/>
    </source>
</evidence>
<dbReference type="Proteomes" id="UP000435112">
    <property type="component" value="Unassembled WGS sequence"/>
</dbReference>
<evidence type="ECO:0000313" key="5">
    <source>
        <dbReference type="EMBL" id="KAE9007944.1"/>
    </source>
</evidence>
<comment type="subcellular location">
    <subcellularLocation>
        <location evidence="1">Membrane</location>
        <topology evidence="1">Multi-pass membrane protein</topology>
    </subcellularLocation>
</comment>
<keyword evidence="4" id="KW-0472">Membrane</keyword>
<dbReference type="OrthoDB" id="10276092at2759"/>